<evidence type="ECO:0000256" key="3">
    <source>
        <dbReference type="ARBA" id="ARBA00022763"/>
    </source>
</evidence>
<dbReference type="SUPFAM" id="SSF46946">
    <property type="entry name" value="S13-like H2TH domain"/>
    <property type="match status" value="1"/>
</dbReference>
<dbReference type="PANTHER" id="PTHR22993">
    <property type="entry name" value="FORMAMIDOPYRIMIDINE-DNA GLYCOSYLASE"/>
    <property type="match status" value="1"/>
</dbReference>
<comment type="similarity">
    <text evidence="2">Belongs to the FPG family.</text>
</comment>
<dbReference type="SUPFAM" id="SSF81624">
    <property type="entry name" value="N-terminal domain of MutM-like DNA repair proteins"/>
    <property type="match status" value="1"/>
</dbReference>
<evidence type="ECO:0000313" key="12">
    <source>
        <dbReference type="Proteomes" id="UP000306402"/>
    </source>
</evidence>
<comment type="caution">
    <text evidence="11">The sequence shown here is derived from an EMBL/GenBank/DDBJ whole genome shotgun (WGS) entry which is preliminary data.</text>
</comment>
<dbReference type="GO" id="GO:0008270">
    <property type="term" value="F:zinc ion binding"/>
    <property type="evidence" value="ECO:0007669"/>
    <property type="project" value="InterPro"/>
</dbReference>
<dbReference type="InterPro" id="IPR035937">
    <property type="entry name" value="FPG_N"/>
</dbReference>
<dbReference type="GO" id="GO:0003684">
    <property type="term" value="F:damaged DNA binding"/>
    <property type="evidence" value="ECO:0007669"/>
    <property type="project" value="InterPro"/>
</dbReference>
<keyword evidence="5" id="KW-0238">DNA-binding</keyword>
<dbReference type="SMART" id="SM00898">
    <property type="entry name" value="Fapy_DNA_glyco"/>
    <property type="match status" value="1"/>
</dbReference>
<accession>A0A5R9L2E2</accession>
<feature type="domain" description="Formamidopyrimidine-DNA glycosylase catalytic" evidence="10">
    <location>
        <begin position="2"/>
        <end position="94"/>
    </location>
</feature>
<reference evidence="11 12" key="1">
    <citation type="submission" date="2019-05" db="EMBL/GenBank/DDBJ databases">
        <authorList>
            <person name="Qu J.-H."/>
        </authorList>
    </citation>
    <scope>NUCLEOTIDE SEQUENCE [LARGE SCALE GENOMIC DNA]</scope>
    <source>
        <strain evidence="11 12">T17</strain>
    </source>
</reference>
<keyword evidence="3" id="KW-0227">DNA damage</keyword>
<evidence type="ECO:0000259" key="10">
    <source>
        <dbReference type="PROSITE" id="PS51068"/>
    </source>
</evidence>
<dbReference type="RefSeq" id="WP_138363768.1">
    <property type="nucleotide sequence ID" value="NZ_VCEJ01000002.1"/>
</dbReference>
<keyword evidence="9" id="KW-0326">Glycosidase</keyword>
<dbReference type="Pfam" id="PF06831">
    <property type="entry name" value="H2TH"/>
    <property type="match status" value="1"/>
</dbReference>
<dbReference type="GO" id="GO:0006284">
    <property type="term" value="P:base-excision repair"/>
    <property type="evidence" value="ECO:0007669"/>
    <property type="project" value="InterPro"/>
</dbReference>
<evidence type="ECO:0000256" key="4">
    <source>
        <dbReference type="ARBA" id="ARBA00022801"/>
    </source>
</evidence>
<keyword evidence="11" id="KW-0540">Nuclease</keyword>
<evidence type="ECO:0000256" key="9">
    <source>
        <dbReference type="ARBA" id="ARBA00023295"/>
    </source>
</evidence>
<dbReference type="GO" id="GO:0008534">
    <property type="term" value="F:oxidized purine nucleobase lesion DNA N-glycosylase activity"/>
    <property type="evidence" value="ECO:0007669"/>
    <property type="project" value="UniProtKB-EC"/>
</dbReference>
<name>A0A5R9L2E2_9BACT</name>
<dbReference type="InterPro" id="IPR012319">
    <property type="entry name" value="FPG_cat"/>
</dbReference>
<keyword evidence="4" id="KW-0378">Hydrolase</keyword>
<evidence type="ECO:0000256" key="2">
    <source>
        <dbReference type="ARBA" id="ARBA00009409"/>
    </source>
</evidence>
<dbReference type="PROSITE" id="PS51068">
    <property type="entry name" value="FPG_CAT"/>
    <property type="match status" value="1"/>
</dbReference>
<evidence type="ECO:0000256" key="1">
    <source>
        <dbReference type="ARBA" id="ARBA00001668"/>
    </source>
</evidence>
<comment type="catalytic activity">
    <reaction evidence="1">
        <text>Hydrolysis of DNA containing ring-opened 7-methylguanine residues, releasing 2,6-diamino-4-hydroxy-5-(N-methyl)formamidopyrimidine.</text>
        <dbReference type="EC" id="3.2.2.23"/>
    </reaction>
</comment>
<dbReference type="PANTHER" id="PTHR22993:SF9">
    <property type="entry name" value="FORMAMIDOPYRIMIDINE-DNA GLYCOSYLASE"/>
    <property type="match status" value="1"/>
</dbReference>
<gene>
    <name evidence="11" type="ORF">FEN17_02745</name>
</gene>
<keyword evidence="7" id="KW-0456">Lyase</keyword>
<sequence length="244" mass="28510">MPEGPSIVILKEMVCDLHLRRKAVQQAEGYAKIDMDRLVGETVLDFKSWGKHFLICFKDFTVSIHLMLFGSYTVDERKKQNPRLRLVFDTHEINFYVANIKILDKPAEELYDWSGDIMSEHWSPATALKKLKGQPKALACDALLDQDIFAGSGNIIKNEVLFRARVHPMSKVGEIPDKKLKEIIRETHKYAQEFLEWKKAGTLKKHWEAYTKKTCPRDKVPFHKEYIGKNKRRSYYCEVCQEKF</sequence>
<keyword evidence="12" id="KW-1185">Reference proteome</keyword>
<keyword evidence="11" id="KW-0255">Endonuclease</keyword>
<keyword evidence="6" id="KW-0234">DNA repair</keyword>
<dbReference type="AlphaFoldDB" id="A0A5R9L2E2"/>
<proteinExistence type="inferred from homology"/>
<dbReference type="GO" id="GO:0016829">
    <property type="term" value="F:lyase activity"/>
    <property type="evidence" value="ECO:0007669"/>
    <property type="project" value="UniProtKB-KW"/>
</dbReference>
<dbReference type="Gene3D" id="1.10.8.50">
    <property type="match status" value="1"/>
</dbReference>
<evidence type="ECO:0000256" key="5">
    <source>
        <dbReference type="ARBA" id="ARBA00023125"/>
    </source>
</evidence>
<dbReference type="OrthoDB" id="9800855at2"/>
<dbReference type="GO" id="GO:0003906">
    <property type="term" value="F:DNA-(apurinic or apyrimidinic site) endonuclease activity"/>
    <property type="evidence" value="ECO:0007669"/>
    <property type="project" value="InterPro"/>
</dbReference>
<keyword evidence="8" id="KW-0511">Multifunctional enzyme</keyword>
<dbReference type="Pfam" id="PF01149">
    <property type="entry name" value="Fapy_DNA_glyco"/>
    <property type="match status" value="1"/>
</dbReference>
<evidence type="ECO:0000313" key="11">
    <source>
        <dbReference type="EMBL" id="TLV02557.1"/>
    </source>
</evidence>
<organism evidence="11 12">
    <name type="scientific">Dyadobacter luticola</name>
    <dbReference type="NCBI Taxonomy" id="1979387"/>
    <lineage>
        <taxon>Bacteria</taxon>
        <taxon>Pseudomonadati</taxon>
        <taxon>Bacteroidota</taxon>
        <taxon>Cytophagia</taxon>
        <taxon>Cytophagales</taxon>
        <taxon>Spirosomataceae</taxon>
        <taxon>Dyadobacter</taxon>
    </lineage>
</organism>
<dbReference type="InterPro" id="IPR010979">
    <property type="entry name" value="Ribosomal_uS13-like_H2TH"/>
</dbReference>
<dbReference type="SMART" id="SM01232">
    <property type="entry name" value="H2TH"/>
    <property type="match status" value="1"/>
</dbReference>
<evidence type="ECO:0000256" key="7">
    <source>
        <dbReference type="ARBA" id="ARBA00023239"/>
    </source>
</evidence>
<dbReference type="Gene3D" id="3.20.190.10">
    <property type="entry name" value="MutM-like, N-terminal"/>
    <property type="match status" value="1"/>
</dbReference>
<dbReference type="Proteomes" id="UP000306402">
    <property type="component" value="Unassembled WGS sequence"/>
</dbReference>
<dbReference type="EMBL" id="VCEJ01000002">
    <property type="protein sequence ID" value="TLV02557.1"/>
    <property type="molecule type" value="Genomic_DNA"/>
</dbReference>
<protein>
    <submittedName>
        <fullName evidence="11">Endonuclease</fullName>
    </submittedName>
</protein>
<evidence type="ECO:0000256" key="8">
    <source>
        <dbReference type="ARBA" id="ARBA00023268"/>
    </source>
</evidence>
<dbReference type="InterPro" id="IPR015886">
    <property type="entry name" value="H2TH_FPG"/>
</dbReference>
<evidence type="ECO:0000256" key="6">
    <source>
        <dbReference type="ARBA" id="ARBA00023204"/>
    </source>
</evidence>